<dbReference type="EMBL" id="QGKV02000832">
    <property type="protein sequence ID" value="KAF3549006.1"/>
    <property type="molecule type" value="Genomic_DNA"/>
</dbReference>
<keyword evidence="2" id="KW-1185">Reference proteome</keyword>
<reference evidence="1 2" key="1">
    <citation type="journal article" date="2020" name="BMC Genomics">
        <title>Intraspecific diversification of the crop wild relative Brassica cretica Lam. using demographic model selection.</title>
        <authorList>
            <person name="Kioukis A."/>
            <person name="Michalopoulou V.A."/>
            <person name="Briers L."/>
            <person name="Pirintsos S."/>
            <person name="Studholme D.J."/>
            <person name="Pavlidis P."/>
            <person name="Sarris P.F."/>
        </authorList>
    </citation>
    <scope>NUCLEOTIDE SEQUENCE [LARGE SCALE GENOMIC DNA]</scope>
    <source>
        <strain evidence="2">cv. PFS-1207/04</strain>
    </source>
</reference>
<comment type="caution">
    <text evidence="1">The sequence shown here is derived from an EMBL/GenBank/DDBJ whole genome shotgun (WGS) entry which is preliminary data.</text>
</comment>
<accession>A0ABQ7C9U4</accession>
<gene>
    <name evidence="1" type="ORF">DY000_02008286</name>
</gene>
<proteinExistence type="predicted"/>
<sequence length="82" mass="9220">MGFDSRTLDFPVVAYVWCLFRPTLSNSGFAAACSAADIIASSLMCSVRIERSGFLEYRRLWRFKDLVFLLTDQAVVGFSLGR</sequence>
<evidence type="ECO:0000313" key="1">
    <source>
        <dbReference type="EMBL" id="KAF3549006.1"/>
    </source>
</evidence>
<dbReference type="Proteomes" id="UP000266723">
    <property type="component" value="Unassembled WGS sequence"/>
</dbReference>
<name>A0ABQ7C9U4_BRACR</name>
<evidence type="ECO:0000313" key="2">
    <source>
        <dbReference type="Proteomes" id="UP000266723"/>
    </source>
</evidence>
<dbReference type="PROSITE" id="PS51257">
    <property type="entry name" value="PROKAR_LIPOPROTEIN"/>
    <property type="match status" value="1"/>
</dbReference>
<organism evidence="1 2">
    <name type="scientific">Brassica cretica</name>
    <name type="common">Mustard</name>
    <dbReference type="NCBI Taxonomy" id="69181"/>
    <lineage>
        <taxon>Eukaryota</taxon>
        <taxon>Viridiplantae</taxon>
        <taxon>Streptophyta</taxon>
        <taxon>Embryophyta</taxon>
        <taxon>Tracheophyta</taxon>
        <taxon>Spermatophyta</taxon>
        <taxon>Magnoliopsida</taxon>
        <taxon>eudicotyledons</taxon>
        <taxon>Gunneridae</taxon>
        <taxon>Pentapetalae</taxon>
        <taxon>rosids</taxon>
        <taxon>malvids</taxon>
        <taxon>Brassicales</taxon>
        <taxon>Brassicaceae</taxon>
        <taxon>Brassiceae</taxon>
        <taxon>Brassica</taxon>
    </lineage>
</organism>
<protein>
    <submittedName>
        <fullName evidence="1">Uncharacterized protein</fullName>
    </submittedName>
</protein>